<reference evidence="3 4" key="1">
    <citation type="submission" date="2016-10" db="EMBL/GenBank/DDBJ databases">
        <authorList>
            <person name="de Groot N.N."/>
        </authorList>
    </citation>
    <scope>NUCLEOTIDE SEQUENCE [LARGE SCALE GENOMIC DNA]</scope>
    <source>
        <strain evidence="3 4">DSM 44468</strain>
    </source>
</reference>
<evidence type="ECO:0000313" key="4">
    <source>
        <dbReference type="Proteomes" id="UP000199025"/>
    </source>
</evidence>
<keyword evidence="2" id="KW-0472">Membrane</keyword>
<keyword evidence="4" id="KW-1185">Reference proteome</keyword>
<feature type="compositionally biased region" description="Pro residues" evidence="1">
    <location>
        <begin position="99"/>
        <end position="128"/>
    </location>
</feature>
<keyword evidence="2" id="KW-1133">Transmembrane helix</keyword>
<organism evidence="3 4">
    <name type="scientific">Amycolatopsis sacchari</name>
    <dbReference type="NCBI Taxonomy" id="115433"/>
    <lineage>
        <taxon>Bacteria</taxon>
        <taxon>Bacillati</taxon>
        <taxon>Actinomycetota</taxon>
        <taxon>Actinomycetes</taxon>
        <taxon>Pseudonocardiales</taxon>
        <taxon>Pseudonocardiaceae</taxon>
        <taxon>Amycolatopsis</taxon>
    </lineage>
</organism>
<proteinExistence type="predicted"/>
<keyword evidence="2" id="KW-0812">Transmembrane</keyword>
<dbReference type="STRING" id="115433.SAMN05421835_111176"/>
<evidence type="ECO:0000313" key="3">
    <source>
        <dbReference type="EMBL" id="SFJ97806.1"/>
    </source>
</evidence>
<evidence type="ECO:0000256" key="2">
    <source>
        <dbReference type="SAM" id="Phobius"/>
    </source>
</evidence>
<dbReference type="Proteomes" id="UP000199025">
    <property type="component" value="Unassembled WGS sequence"/>
</dbReference>
<name>A0A1I3VU58_9PSEU</name>
<protein>
    <submittedName>
        <fullName evidence="3">Uncharacterized protein</fullName>
    </submittedName>
</protein>
<sequence>MGQSRSRYSLSRIDPFSLCAIIPALGLAGLCGVSGFLPGAVAFAVLALAIVALEVWIHRREPTPPPPRRAPVQNRAPAANRPPAARRPPQQQPPVARRQPPPPPRRAPAGAPPPPARRQQPPPRPRMH</sequence>
<evidence type="ECO:0000256" key="1">
    <source>
        <dbReference type="SAM" id="MobiDB-lite"/>
    </source>
</evidence>
<dbReference type="RefSeq" id="WP_091509778.1">
    <property type="nucleotide sequence ID" value="NZ_FORP01000011.1"/>
</dbReference>
<dbReference type="AlphaFoldDB" id="A0A1I3VU58"/>
<dbReference type="OrthoDB" id="9924416at2"/>
<accession>A0A1I3VU58</accession>
<feature type="compositionally biased region" description="Low complexity" evidence="1">
    <location>
        <begin position="70"/>
        <end position="98"/>
    </location>
</feature>
<feature type="region of interest" description="Disordered" evidence="1">
    <location>
        <begin position="60"/>
        <end position="128"/>
    </location>
</feature>
<dbReference type="EMBL" id="FORP01000011">
    <property type="protein sequence ID" value="SFJ97806.1"/>
    <property type="molecule type" value="Genomic_DNA"/>
</dbReference>
<feature type="transmembrane region" description="Helical" evidence="2">
    <location>
        <begin position="36"/>
        <end position="57"/>
    </location>
</feature>
<gene>
    <name evidence="3" type="ORF">SAMN05421835_111176</name>
</gene>